<dbReference type="InterPro" id="IPR046348">
    <property type="entry name" value="SIS_dom_sf"/>
</dbReference>
<dbReference type="Proteomes" id="UP000199300">
    <property type="component" value="Unassembled WGS sequence"/>
</dbReference>
<dbReference type="InterPro" id="IPR009057">
    <property type="entry name" value="Homeodomain-like_sf"/>
</dbReference>
<dbReference type="InterPro" id="IPR000281">
    <property type="entry name" value="HTH_RpiR"/>
</dbReference>
<dbReference type="InterPro" id="IPR036388">
    <property type="entry name" value="WH-like_DNA-bd_sf"/>
</dbReference>
<dbReference type="SUPFAM" id="SSF46689">
    <property type="entry name" value="Homeodomain-like"/>
    <property type="match status" value="1"/>
</dbReference>
<dbReference type="OrthoDB" id="63027at2"/>
<gene>
    <name evidence="2" type="ORF">SAMN04488134_102329</name>
</gene>
<accession>A0A1H8KL38</accession>
<dbReference type="Pfam" id="PF01418">
    <property type="entry name" value="HTH_6"/>
    <property type="match status" value="1"/>
</dbReference>
<dbReference type="GO" id="GO:1901135">
    <property type="term" value="P:carbohydrate derivative metabolic process"/>
    <property type="evidence" value="ECO:0007669"/>
    <property type="project" value="InterPro"/>
</dbReference>
<evidence type="ECO:0000259" key="1">
    <source>
        <dbReference type="PROSITE" id="PS51071"/>
    </source>
</evidence>
<reference evidence="2 3" key="1">
    <citation type="submission" date="2016-10" db="EMBL/GenBank/DDBJ databases">
        <authorList>
            <person name="de Groot N.N."/>
        </authorList>
    </citation>
    <scope>NUCLEOTIDE SEQUENCE [LARGE SCALE GENOMIC DNA]</scope>
    <source>
        <strain evidence="2 3">CGMCC 1.10434</strain>
    </source>
</reference>
<sequence length="268" mass="30345">MGLLIIRLIVFLNGQISETTNHHIALTMLSNYQAIHQLSIGEVAKLCDVSKSTISKFARTLGFDDYLDLKDNAAFVENRFNNPLNYISNIITLMEEDGYDHYFDSILKDINYFKENIDLSTIDRFAKAIYGHKQVVALGAVFSQSAALDFQLKLAYNGKFITTFQNDLAQDAFLRDATEETLIIVFTNSGDYLTKQQIRTGTPKKNSFSQTKAKVIVLSANPEVLTLPFVSDAIIFPHQTNYQTHAVMFQIITDLIIARYRYLNKGSE</sequence>
<dbReference type="GO" id="GO:0003677">
    <property type="term" value="F:DNA binding"/>
    <property type="evidence" value="ECO:0007669"/>
    <property type="project" value="InterPro"/>
</dbReference>
<dbReference type="SUPFAM" id="SSF53697">
    <property type="entry name" value="SIS domain"/>
    <property type="match status" value="1"/>
</dbReference>
<dbReference type="STRING" id="872970.SAMN04488134_102329"/>
<feature type="domain" description="HTH rpiR-type" evidence="1">
    <location>
        <begin position="4"/>
        <end position="80"/>
    </location>
</feature>
<dbReference type="RefSeq" id="WP_091495675.1">
    <property type="nucleotide sequence ID" value="NZ_FODJ01000002.1"/>
</dbReference>
<dbReference type="GO" id="GO:0097367">
    <property type="term" value="F:carbohydrate derivative binding"/>
    <property type="evidence" value="ECO:0007669"/>
    <property type="project" value="InterPro"/>
</dbReference>
<proteinExistence type="predicted"/>
<dbReference type="Gene3D" id="3.40.50.10490">
    <property type="entry name" value="Glucose-6-phosphate isomerase like protein, domain 1"/>
    <property type="match status" value="1"/>
</dbReference>
<organism evidence="2 3">
    <name type="scientific">Amphibacillus marinus</name>
    <dbReference type="NCBI Taxonomy" id="872970"/>
    <lineage>
        <taxon>Bacteria</taxon>
        <taxon>Bacillati</taxon>
        <taxon>Bacillota</taxon>
        <taxon>Bacilli</taxon>
        <taxon>Bacillales</taxon>
        <taxon>Bacillaceae</taxon>
        <taxon>Amphibacillus</taxon>
    </lineage>
</organism>
<dbReference type="GO" id="GO:0003700">
    <property type="term" value="F:DNA-binding transcription factor activity"/>
    <property type="evidence" value="ECO:0007669"/>
    <property type="project" value="InterPro"/>
</dbReference>
<dbReference type="EMBL" id="FODJ01000002">
    <property type="protein sequence ID" value="SEN93683.1"/>
    <property type="molecule type" value="Genomic_DNA"/>
</dbReference>
<name>A0A1H8KL38_9BACI</name>
<protein>
    <submittedName>
        <fullName evidence="2">Transcriptional regulator, RpiR family</fullName>
    </submittedName>
</protein>
<dbReference type="InterPro" id="IPR047640">
    <property type="entry name" value="RpiR-like"/>
</dbReference>
<dbReference type="PROSITE" id="PS51071">
    <property type="entry name" value="HTH_RPIR"/>
    <property type="match status" value="1"/>
</dbReference>
<evidence type="ECO:0000313" key="2">
    <source>
        <dbReference type="EMBL" id="SEN93683.1"/>
    </source>
</evidence>
<dbReference type="PANTHER" id="PTHR30514:SF1">
    <property type="entry name" value="HTH-TYPE TRANSCRIPTIONAL REGULATOR HEXR-RELATED"/>
    <property type="match status" value="1"/>
</dbReference>
<dbReference type="PANTHER" id="PTHR30514">
    <property type="entry name" value="GLUCOKINASE"/>
    <property type="match status" value="1"/>
</dbReference>
<dbReference type="Gene3D" id="1.10.10.10">
    <property type="entry name" value="Winged helix-like DNA-binding domain superfamily/Winged helix DNA-binding domain"/>
    <property type="match status" value="1"/>
</dbReference>
<keyword evidence="3" id="KW-1185">Reference proteome</keyword>
<dbReference type="AlphaFoldDB" id="A0A1H8KL38"/>
<evidence type="ECO:0000313" key="3">
    <source>
        <dbReference type="Proteomes" id="UP000199300"/>
    </source>
</evidence>